<comment type="caution">
    <text evidence="5">The sequence shown here is derived from an EMBL/GenBank/DDBJ whole genome shotgun (WGS) entry which is preliminary data.</text>
</comment>
<dbReference type="AlphaFoldDB" id="A0A4R1QLY4"/>
<dbReference type="Pfam" id="PF00535">
    <property type="entry name" value="Glycos_transf_2"/>
    <property type="match status" value="1"/>
</dbReference>
<dbReference type="OrthoDB" id="1640114at2"/>
<proteinExistence type="predicted"/>
<evidence type="ECO:0000259" key="4">
    <source>
        <dbReference type="Pfam" id="PF00535"/>
    </source>
</evidence>
<dbReference type="CDD" id="cd03801">
    <property type="entry name" value="GT4_PimA-like"/>
    <property type="match status" value="1"/>
</dbReference>
<accession>A0A4R1QLY4</accession>
<dbReference type="Proteomes" id="UP000295184">
    <property type="component" value="Unassembled WGS sequence"/>
</dbReference>
<organism evidence="5 6">
    <name type="scientific">Allofournierella massiliensis</name>
    <dbReference type="NCBI Taxonomy" id="1650663"/>
    <lineage>
        <taxon>Bacteria</taxon>
        <taxon>Bacillati</taxon>
        <taxon>Bacillota</taxon>
        <taxon>Clostridia</taxon>
        <taxon>Eubacteriales</taxon>
        <taxon>Oscillospiraceae</taxon>
        <taxon>Allofournierella</taxon>
    </lineage>
</organism>
<name>A0A4R1QLY4_9FIRM</name>
<evidence type="ECO:0000313" key="5">
    <source>
        <dbReference type="EMBL" id="TCL54718.1"/>
    </source>
</evidence>
<reference evidence="5 6" key="1">
    <citation type="submission" date="2019-03" db="EMBL/GenBank/DDBJ databases">
        <title>Genomic Encyclopedia of Type Strains, Phase IV (KMG-IV): sequencing the most valuable type-strain genomes for metagenomic binning, comparative biology and taxonomic classification.</title>
        <authorList>
            <person name="Goeker M."/>
        </authorList>
    </citation>
    <scope>NUCLEOTIDE SEQUENCE [LARGE SCALE GENOMIC DNA]</scope>
    <source>
        <strain evidence="5 6">DSM 100451</strain>
    </source>
</reference>
<feature type="domain" description="Glycosyltransferase 2-like" evidence="4">
    <location>
        <begin position="5"/>
        <end position="171"/>
    </location>
</feature>
<dbReference type="GO" id="GO:0016757">
    <property type="term" value="F:glycosyltransferase activity"/>
    <property type="evidence" value="ECO:0007669"/>
    <property type="project" value="UniProtKB-KW"/>
</dbReference>
<dbReference type="InterPro" id="IPR001173">
    <property type="entry name" value="Glyco_trans_2-like"/>
</dbReference>
<gene>
    <name evidence="5" type="ORF">EDD77_12050</name>
</gene>
<dbReference type="CDD" id="cd00761">
    <property type="entry name" value="Glyco_tranf_GTA_type"/>
    <property type="match status" value="1"/>
</dbReference>
<dbReference type="Gene3D" id="3.90.550.10">
    <property type="entry name" value="Spore Coat Polysaccharide Biosynthesis Protein SpsA, Chain A"/>
    <property type="match status" value="1"/>
</dbReference>
<dbReference type="PANTHER" id="PTHR22916">
    <property type="entry name" value="GLYCOSYLTRANSFERASE"/>
    <property type="match status" value="1"/>
</dbReference>
<keyword evidence="2 5" id="KW-0808">Transferase</keyword>
<dbReference type="EMBL" id="SLUM01000020">
    <property type="protein sequence ID" value="TCL54718.1"/>
    <property type="molecule type" value="Genomic_DNA"/>
</dbReference>
<dbReference type="RefSeq" id="WP_058963247.1">
    <property type="nucleotide sequence ID" value="NZ_CABKVM010000013.1"/>
</dbReference>
<dbReference type="InterPro" id="IPR001296">
    <property type="entry name" value="Glyco_trans_1"/>
</dbReference>
<evidence type="ECO:0000259" key="3">
    <source>
        <dbReference type="Pfam" id="PF00534"/>
    </source>
</evidence>
<dbReference type="InterPro" id="IPR029044">
    <property type="entry name" value="Nucleotide-diphossugar_trans"/>
</dbReference>
<dbReference type="SUPFAM" id="SSF53448">
    <property type="entry name" value="Nucleotide-diphospho-sugar transferases"/>
    <property type="match status" value="1"/>
</dbReference>
<dbReference type="SUPFAM" id="SSF53756">
    <property type="entry name" value="UDP-Glycosyltransferase/glycogen phosphorylase"/>
    <property type="match status" value="1"/>
</dbReference>
<keyword evidence="1" id="KW-0328">Glycosyltransferase</keyword>
<evidence type="ECO:0000256" key="2">
    <source>
        <dbReference type="ARBA" id="ARBA00022679"/>
    </source>
</evidence>
<dbReference type="Gene3D" id="3.40.50.2000">
    <property type="entry name" value="Glycogen Phosphorylase B"/>
    <property type="match status" value="2"/>
</dbReference>
<evidence type="ECO:0000313" key="6">
    <source>
        <dbReference type="Proteomes" id="UP000295184"/>
    </source>
</evidence>
<protein>
    <submittedName>
        <fullName evidence="5">Glycosyltransferase involved in cell wall biosynthesis</fullName>
    </submittedName>
</protein>
<dbReference type="PANTHER" id="PTHR22916:SF51">
    <property type="entry name" value="GLYCOSYLTRANSFERASE EPSH-RELATED"/>
    <property type="match status" value="1"/>
</dbReference>
<sequence>MPAISVIVPVYKVEAFLPACVASILGQTFADFELILVDDGSPDGCGALCDVYAGQDARVRVIHRQNGGLSAARNSGIAAATGEFLAFVDSDDLVAPDYLERLHAALHTAGADMALCAVEDVNEDGSPLEHPEITAPAAAGSFSGKALLAEFFGPNATCYTVAWNKLYKRSLWEQLRYPEGLIHEDDAVAHRLFAACKKVACLTEPLYRYRLRQGSICRSGISPGSFDGVTAHADWCRFFRDEGFDKPLLDKALAACFRRYLSLCAGVKIELSWPIAARWHSTQAELRCLLPLLKTCGELTLPEKLSCLRWCTRPLPLPPKKELPRAALLMPPALPVPAVKGGAVEGLATRLVEENQTRRRMELAVVTVLDEQAAVAAARFSQTLFCFVRPASPVRRALYSLTRRVRALAGRGVHWNVYYSQALPFLRALHPDHLVAEGGDLTGWQQVSRAFGKERMVAHLHGLTHASPLLDRCYGHVLALSEYIRGQWLATSALDPKNALLLYNCVPVERFAAPPDAQAVETLRQQLELSADDFVVLFCGRLEEDKGVHKLVEAMALIPDPAVKLVVVGGSFFATSETTPFTRQLQALAKPLAGRIRFTGYVPAEQLPKYYHLAQVTVMPTLVEEAAGLVAVEAMAAGCPLIATQSGGLPEYAAGSNAILLPRDDSLPAAIAESVLALKADPGRRAEMAAAGRRRATEFSAPRYYDAFLQAFQQMEDETHGPDQRDRAGV</sequence>
<dbReference type="Pfam" id="PF00534">
    <property type="entry name" value="Glycos_transf_1"/>
    <property type="match status" value="1"/>
</dbReference>
<dbReference type="STRING" id="1650663.GCA_001486665_00757"/>
<feature type="domain" description="Glycosyl transferase family 1" evidence="3">
    <location>
        <begin position="521"/>
        <end position="694"/>
    </location>
</feature>
<evidence type="ECO:0000256" key="1">
    <source>
        <dbReference type="ARBA" id="ARBA00022676"/>
    </source>
</evidence>